<keyword evidence="2" id="KW-0238">DNA-binding</keyword>
<feature type="domain" description="M protein trans-acting positive regulator (MGA) PRD" evidence="5">
    <location>
        <begin position="182"/>
        <end position="379"/>
    </location>
</feature>
<evidence type="ECO:0000256" key="2">
    <source>
        <dbReference type="ARBA" id="ARBA00023125"/>
    </source>
</evidence>
<feature type="domain" description="Mga helix-turn-helix" evidence="4">
    <location>
        <begin position="75"/>
        <end position="159"/>
    </location>
</feature>
<dbReference type="EMBL" id="JBHUFF010000009">
    <property type="protein sequence ID" value="MFD1799216.1"/>
    <property type="molecule type" value="Genomic_DNA"/>
</dbReference>
<dbReference type="PANTHER" id="PTHR30185:SF18">
    <property type="entry name" value="TRANSCRIPTIONAL REGULATOR MTLR"/>
    <property type="match status" value="1"/>
</dbReference>
<organism evidence="7 8">
    <name type="scientific">Carnobacterium antarcticum</name>
    <dbReference type="NCBI Taxonomy" id="2126436"/>
    <lineage>
        <taxon>Bacteria</taxon>
        <taxon>Bacillati</taxon>
        <taxon>Bacillota</taxon>
        <taxon>Bacilli</taxon>
        <taxon>Lactobacillales</taxon>
        <taxon>Carnobacteriaceae</taxon>
        <taxon>Carnobacterium</taxon>
    </lineage>
</organism>
<gene>
    <name evidence="7" type="ORF">ACFSBK_04990</name>
</gene>
<keyword evidence="1" id="KW-0805">Transcription regulation</keyword>
<name>A0ABW4NN30_9LACT</name>
<dbReference type="Pfam" id="PF08280">
    <property type="entry name" value="HTH_Mga"/>
    <property type="match status" value="1"/>
</dbReference>
<evidence type="ECO:0000256" key="3">
    <source>
        <dbReference type="ARBA" id="ARBA00023163"/>
    </source>
</evidence>
<dbReference type="InterPro" id="IPR013236">
    <property type="entry name" value="Mga_PRD_dom"/>
</dbReference>
<comment type="caution">
    <text evidence="7">The sequence shown here is derived from an EMBL/GenBank/DDBJ whole genome shotgun (WGS) entry which is preliminary data.</text>
</comment>
<evidence type="ECO:0000256" key="1">
    <source>
        <dbReference type="ARBA" id="ARBA00023015"/>
    </source>
</evidence>
<evidence type="ECO:0000259" key="4">
    <source>
        <dbReference type="Pfam" id="PF05043"/>
    </source>
</evidence>
<dbReference type="InterPro" id="IPR007737">
    <property type="entry name" value="Mga_HTH"/>
</dbReference>
<dbReference type="Pfam" id="PF05043">
    <property type="entry name" value="Mga"/>
    <property type="match status" value="1"/>
</dbReference>
<feature type="domain" description="M protein trans-acting positive regulator (MGA) HTH" evidence="6">
    <location>
        <begin position="11"/>
        <end position="65"/>
    </location>
</feature>
<evidence type="ECO:0000259" key="6">
    <source>
        <dbReference type="Pfam" id="PF08280"/>
    </source>
</evidence>
<proteinExistence type="predicted"/>
<dbReference type="PANTHER" id="PTHR30185">
    <property type="entry name" value="CRYPTIC BETA-GLUCOSIDE BGL OPERON ANTITERMINATOR"/>
    <property type="match status" value="1"/>
</dbReference>
<keyword evidence="8" id="KW-1185">Reference proteome</keyword>
<evidence type="ECO:0000313" key="7">
    <source>
        <dbReference type="EMBL" id="MFD1799216.1"/>
    </source>
</evidence>
<dbReference type="PROSITE" id="PS00894">
    <property type="entry name" value="HTH_DEOR_1"/>
    <property type="match status" value="1"/>
</dbReference>
<evidence type="ECO:0000313" key="8">
    <source>
        <dbReference type="Proteomes" id="UP001597285"/>
    </source>
</evidence>
<dbReference type="Gene3D" id="1.10.10.10">
    <property type="entry name" value="Winged helix-like DNA-binding domain superfamily/Winged helix DNA-binding domain"/>
    <property type="match status" value="2"/>
</dbReference>
<protein>
    <submittedName>
        <fullName evidence="7">Helix-turn-helix domain-containing protein</fullName>
    </submittedName>
</protein>
<dbReference type="InterPro" id="IPR050661">
    <property type="entry name" value="BglG_antiterminators"/>
</dbReference>
<dbReference type="RefSeq" id="WP_058918904.1">
    <property type="nucleotide sequence ID" value="NZ_JBHSQC010000004.1"/>
</dbReference>
<dbReference type="InterPro" id="IPR013199">
    <property type="entry name" value="HTH_Mga_DNA-bd_dom"/>
</dbReference>
<dbReference type="InterPro" id="IPR036388">
    <property type="entry name" value="WH-like_DNA-bd_sf"/>
</dbReference>
<dbReference type="InterPro" id="IPR018356">
    <property type="entry name" value="Tscrpt_reg_HTH_DeoR_CS"/>
</dbReference>
<evidence type="ECO:0000259" key="5">
    <source>
        <dbReference type="Pfam" id="PF08270"/>
    </source>
</evidence>
<keyword evidence="3" id="KW-0804">Transcription</keyword>
<reference evidence="8" key="1">
    <citation type="journal article" date="2019" name="Int. J. Syst. Evol. Microbiol.">
        <title>The Global Catalogue of Microorganisms (GCM) 10K type strain sequencing project: providing services to taxonomists for standard genome sequencing and annotation.</title>
        <authorList>
            <consortium name="The Broad Institute Genomics Platform"/>
            <consortium name="The Broad Institute Genome Sequencing Center for Infectious Disease"/>
            <person name="Wu L."/>
            <person name="Ma J."/>
        </authorList>
    </citation>
    <scope>NUCLEOTIDE SEQUENCE [LARGE SCALE GENOMIC DNA]</scope>
    <source>
        <strain evidence="8">KCTC 42143</strain>
    </source>
</reference>
<sequence>MINNLLDTSSARRLQLLEVLVAEDEWWTIEELSYKLRCSVGTIRADIQYYNSLLSGDAFIETSKQHGIKLTTVDSFQMESVYRKVMEGCLNFQIIDKLFELDIPSIEDLAELLYTSASSIIRSLKQINVFLGAYDLAIQSKPVKIIGTEKQIRYFFSIFLWDYYSASFDEFHHHLLDTAQTYIELLPKNVNTPNFSEIAQGKVALWLVICLERIEQGYFIDHEYEIFPFKVSKKEPLFDLLQKDLSFTIPLEDQNFMTYLYQNKDGPLDKTYLAENSRVVGLFQEILAFIEALKKQTGYTLENQSCFITNLIRHYFYRSLFKGPGHILIDRVERNGKALERNFDKFTKAVRETLAASPSNNWVEKMRENENDLIFTLITFWTGLTQQVAQEKEKVQVVVVSQYGLQHELFLADMLRIRFSLELKCYTLSEQKHLGENIQLMLTDCQIELMKQWVDPAVKVLSIESIPSNRNWKKIRQVINEIQLNGFQIAQSPNLSLKNN</sequence>
<dbReference type="Pfam" id="PF08270">
    <property type="entry name" value="PRD_Mga"/>
    <property type="match status" value="1"/>
</dbReference>
<dbReference type="Proteomes" id="UP001597285">
    <property type="component" value="Unassembled WGS sequence"/>
</dbReference>
<accession>A0ABW4NN30</accession>